<feature type="compositionally biased region" description="Basic and acidic residues" evidence="1">
    <location>
        <begin position="400"/>
        <end position="410"/>
    </location>
</feature>
<name>A0A2K2U9L7_9ACTN</name>
<sequence length="436" mass="51180">MNPFEQKPKKSLMEMIPTWKQLAVKPYNKLEADPYTKARIILMNGIEVEAALFGHNFQRHCENNDLRRDLALCRRMEQEQQKRINWMSPSDESTLELTIGYEHLAVDLTAWLAMHEPDEYAKACMDFALLEDFDHLYRYADQLKFDEDIPAHKLVRDYVEITPGRPTIAHHRHPADSVRMPRNSKTGDMRTTLGALILTAGEQQTMNFYMNLGNTVPEGPGRDLYQEIGMVEEQHVTHYGSLIDPSMTWLEMMLWHEYQECYLYYSFYETEVDNYVKKMWEMHFEQECMHLAMVSDLLQKYDGTEYQQIIPDGEFPELLDFHPTKDYVRQVLAEQVTLTAQDEEFADIDDVPSDFRYFEWNDAVNGRTQDVPSHKAIRQLIEKDGEDYRSEDAESPIPELRNRKQDDTKLARVQGYGKKAHEVEQQAKEEREAVLA</sequence>
<dbReference type="EMBL" id="PPEK01000014">
    <property type="protein sequence ID" value="PNV67025.1"/>
    <property type="molecule type" value="Genomic_DNA"/>
</dbReference>
<organism evidence="2 3">
    <name type="scientific">Enteroscipio rubneri</name>
    <dbReference type="NCBI Taxonomy" id="2070686"/>
    <lineage>
        <taxon>Bacteria</taxon>
        <taxon>Bacillati</taxon>
        <taxon>Actinomycetota</taxon>
        <taxon>Coriobacteriia</taxon>
        <taxon>Eggerthellales</taxon>
        <taxon>Eggerthellaceae</taxon>
        <taxon>Enteroscipio</taxon>
    </lineage>
</organism>
<dbReference type="OrthoDB" id="1836949at2"/>
<accession>A0A2K2U9L7</accession>
<protein>
    <submittedName>
        <fullName evidence="2">Uncharacterized protein</fullName>
    </submittedName>
</protein>
<proteinExistence type="predicted"/>
<feature type="region of interest" description="Disordered" evidence="1">
    <location>
        <begin position="386"/>
        <end position="436"/>
    </location>
</feature>
<reference evidence="3" key="1">
    <citation type="submission" date="2018-01" db="EMBL/GenBank/DDBJ databases">
        <title>Rubneribacter badeniensis gen. nov., sp. nov., and Colonibacter rubneri, gen. nov., sp. nov., WGS of new members of the Eggerthellaceae.</title>
        <authorList>
            <person name="Danylec N."/>
            <person name="Stoll D.A."/>
            <person name="Doetsch A."/>
            <person name="Kulling S.E."/>
            <person name="Huch M."/>
        </authorList>
    </citation>
    <scope>NUCLEOTIDE SEQUENCE [LARGE SCALE GENOMIC DNA]</scope>
    <source>
        <strain evidence="3">ResAG-96</strain>
    </source>
</reference>
<feature type="compositionally biased region" description="Basic and acidic residues" evidence="1">
    <location>
        <begin position="419"/>
        <end position="436"/>
    </location>
</feature>
<dbReference type="InterPro" id="IPR009078">
    <property type="entry name" value="Ferritin-like_SF"/>
</dbReference>
<dbReference type="SUPFAM" id="SSF47240">
    <property type="entry name" value="Ferritin-like"/>
    <property type="match status" value="2"/>
</dbReference>
<dbReference type="AlphaFoldDB" id="A0A2K2U9L7"/>
<dbReference type="RefSeq" id="WP_103265661.1">
    <property type="nucleotide sequence ID" value="NZ_CABMLE010000014.1"/>
</dbReference>
<comment type="caution">
    <text evidence="2">The sequence shown here is derived from an EMBL/GenBank/DDBJ whole genome shotgun (WGS) entry which is preliminary data.</text>
</comment>
<evidence type="ECO:0000313" key="2">
    <source>
        <dbReference type="EMBL" id="PNV67025.1"/>
    </source>
</evidence>
<evidence type="ECO:0000256" key="1">
    <source>
        <dbReference type="SAM" id="MobiDB-lite"/>
    </source>
</evidence>
<keyword evidence="3" id="KW-1185">Reference proteome</keyword>
<dbReference type="Proteomes" id="UP000236197">
    <property type="component" value="Unassembled WGS sequence"/>
</dbReference>
<evidence type="ECO:0000313" key="3">
    <source>
        <dbReference type="Proteomes" id="UP000236197"/>
    </source>
</evidence>
<gene>
    <name evidence="2" type="ORF">C2L71_10230</name>
</gene>